<dbReference type="NCBIfam" id="TIGR01409">
    <property type="entry name" value="TAT_signal_seq"/>
    <property type="match status" value="1"/>
</dbReference>
<dbReference type="Proteomes" id="UP000057981">
    <property type="component" value="Chromosome"/>
</dbReference>
<dbReference type="Pfam" id="PF01408">
    <property type="entry name" value="GFO_IDH_MocA"/>
    <property type="match status" value="1"/>
</dbReference>
<accession>A0A0P0CXX7</accession>
<dbReference type="InterPro" id="IPR000683">
    <property type="entry name" value="Gfo/Idh/MocA-like_OxRdtase_N"/>
</dbReference>
<dbReference type="GO" id="GO:0000166">
    <property type="term" value="F:nucleotide binding"/>
    <property type="evidence" value="ECO:0007669"/>
    <property type="project" value="InterPro"/>
</dbReference>
<protein>
    <submittedName>
        <fullName evidence="3">Dehydrogenase</fullName>
    </submittedName>
</protein>
<dbReference type="InterPro" id="IPR055170">
    <property type="entry name" value="GFO_IDH_MocA-like_dom"/>
</dbReference>
<dbReference type="OrthoDB" id="726883at2"/>
<sequence length="449" mass="50511">MSSNRRDFIKRTALGAVGATIASHSINAMSAKSYSKIIGANDRINVALQGLGRRYGAYMSAIADKKNNVELTYLCDVMKSQRDKAAIAVSKRIKNKPKLENDIRKVLNDKDVDAVFMATPDHWHAPGACMAMQAGKHVYLEKPCTHNPEEGELVVAYQKKYNKVVQMGNQQRSSLQSQEMIKGIREGVIGDVYNAIAFYTSKRGPVPHQTKTAPPEGLDWDLFQGPAPRRDYTDNTWDYNWHWYGWDYGTAEMGNNATHELDIARWALDVKYPEHVEVKSGKFHYVDDGWEMYDTMEATFRFAGNRTIQWDGRSRNGYDKYGSGRGTIIYGSNGSIFVNRDGYKQYDLKGKEVKQNLIPGIEDGNALGGGGQLSAAHTVNFFDAIRGKAELTSPIDEGAISQMLTHYANIASRIDNSFEVDENTGRIFNREAMKLWSRTYEPGWEIKPV</sequence>
<dbReference type="SUPFAM" id="SSF51735">
    <property type="entry name" value="NAD(P)-binding Rossmann-fold domains"/>
    <property type="match status" value="1"/>
</dbReference>
<dbReference type="STRING" id="1736674.APS56_10095"/>
<dbReference type="Gene3D" id="3.40.50.720">
    <property type="entry name" value="NAD(P)-binding Rossmann-like Domain"/>
    <property type="match status" value="1"/>
</dbReference>
<dbReference type="Pfam" id="PF22725">
    <property type="entry name" value="GFO_IDH_MocA_C3"/>
    <property type="match status" value="1"/>
</dbReference>
<evidence type="ECO:0000259" key="2">
    <source>
        <dbReference type="Pfam" id="PF22725"/>
    </source>
</evidence>
<name>A0A0P0CXX7_9FLAO</name>
<proteinExistence type="predicted"/>
<dbReference type="InterPro" id="IPR019546">
    <property type="entry name" value="TAT_signal_bac_arc"/>
</dbReference>
<dbReference type="Gene3D" id="3.30.360.10">
    <property type="entry name" value="Dihydrodipicolinate Reductase, domain 2"/>
    <property type="match status" value="1"/>
</dbReference>
<dbReference type="PANTHER" id="PTHR43818:SF5">
    <property type="entry name" value="OXIDOREDUCTASE FAMILY PROTEIN"/>
    <property type="match status" value="1"/>
</dbReference>
<dbReference type="PANTHER" id="PTHR43818">
    <property type="entry name" value="BCDNA.GH03377"/>
    <property type="match status" value="1"/>
</dbReference>
<dbReference type="KEGG" id="ahz:APS56_10095"/>
<keyword evidence="4" id="KW-1185">Reference proteome</keyword>
<dbReference type="PATRIC" id="fig|1736674.3.peg.2063"/>
<dbReference type="PROSITE" id="PS51318">
    <property type="entry name" value="TAT"/>
    <property type="match status" value="1"/>
</dbReference>
<feature type="domain" description="Gfo/Idh/MocA-like oxidoreductase N-terminal" evidence="1">
    <location>
        <begin position="44"/>
        <end position="168"/>
    </location>
</feature>
<reference evidence="3 4" key="1">
    <citation type="submission" date="2015-10" db="EMBL/GenBank/DDBJ databases">
        <authorList>
            <person name="Gilbert D.G."/>
        </authorList>
    </citation>
    <scope>NUCLEOTIDE SEQUENCE [LARGE SCALE GENOMIC DNA]</scope>
    <source>
        <strain evidence="4">HZ-22</strain>
    </source>
</reference>
<organism evidence="3 4">
    <name type="scientific">Pseudalgibacter alginicilyticus</name>
    <dbReference type="NCBI Taxonomy" id="1736674"/>
    <lineage>
        <taxon>Bacteria</taxon>
        <taxon>Pseudomonadati</taxon>
        <taxon>Bacteroidota</taxon>
        <taxon>Flavobacteriia</taxon>
        <taxon>Flavobacteriales</taxon>
        <taxon>Flavobacteriaceae</taxon>
        <taxon>Pseudalgibacter</taxon>
    </lineage>
</organism>
<dbReference type="InterPro" id="IPR006311">
    <property type="entry name" value="TAT_signal"/>
</dbReference>
<evidence type="ECO:0000313" key="4">
    <source>
        <dbReference type="Proteomes" id="UP000057981"/>
    </source>
</evidence>
<gene>
    <name evidence="3" type="ORF">APS56_10095</name>
</gene>
<dbReference type="EMBL" id="CP012898">
    <property type="protein sequence ID" value="ALJ05448.1"/>
    <property type="molecule type" value="Genomic_DNA"/>
</dbReference>
<dbReference type="InterPro" id="IPR050463">
    <property type="entry name" value="Gfo/Idh/MocA_oxidrdct_glycsds"/>
</dbReference>
<dbReference type="AlphaFoldDB" id="A0A0P0CXX7"/>
<feature type="domain" description="GFO/IDH/MocA-like oxidoreductase" evidence="2">
    <location>
        <begin position="235"/>
        <end position="336"/>
    </location>
</feature>
<evidence type="ECO:0000259" key="1">
    <source>
        <dbReference type="Pfam" id="PF01408"/>
    </source>
</evidence>
<dbReference type="SUPFAM" id="SSF55347">
    <property type="entry name" value="Glyceraldehyde-3-phosphate dehydrogenase-like, C-terminal domain"/>
    <property type="match status" value="1"/>
</dbReference>
<dbReference type="RefSeq" id="WP_054727724.1">
    <property type="nucleotide sequence ID" value="NZ_CP012898.1"/>
</dbReference>
<dbReference type="InterPro" id="IPR036291">
    <property type="entry name" value="NAD(P)-bd_dom_sf"/>
</dbReference>
<evidence type="ECO:0000313" key="3">
    <source>
        <dbReference type="EMBL" id="ALJ05448.1"/>
    </source>
</evidence>